<dbReference type="OMA" id="MKNVRSR"/>
<feature type="domain" description="CAP-Gly" evidence="1">
    <location>
        <begin position="57"/>
        <end position="99"/>
    </location>
</feature>
<dbReference type="RefSeq" id="XP_008074322.1">
    <property type="nucleotide sequence ID" value="XM_008076131.1"/>
</dbReference>
<accession>L2GU90</accession>
<dbReference type="OrthoDB" id="2130750at2759"/>
<dbReference type="SUPFAM" id="SSF74924">
    <property type="entry name" value="Cap-Gly domain"/>
    <property type="match status" value="1"/>
</dbReference>
<dbReference type="Gene3D" id="2.30.30.190">
    <property type="entry name" value="CAP Gly-rich-like domain"/>
    <property type="match status" value="1"/>
</dbReference>
<dbReference type="VEuPathDB" id="MicrosporidiaDB:VCUG_01304"/>
<dbReference type="InterPro" id="IPR000938">
    <property type="entry name" value="CAP-Gly_domain"/>
</dbReference>
<dbReference type="InterPro" id="IPR036859">
    <property type="entry name" value="CAP-Gly_dom_sf"/>
</dbReference>
<gene>
    <name evidence="2" type="ORF">VCUG_01304</name>
</gene>
<proteinExistence type="predicted"/>
<dbReference type="Proteomes" id="UP000011081">
    <property type="component" value="Unassembled WGS sequence"/>
</dbReference>
<organism evidence="2 3">
    <name type="scientific">Vavraia culicis (isolate floridensis)</name>
    <name type="common">Microsporidian parasite</name>
    <dbReference type="NCBI Taxonomy" id="948595"/>
    <lineage>
        <taxon>Eukaryota</taxon>
        <taxon>Fungi</taxon>
        <taxon>Fungi incertae sedis</taxon>
        <taxon>Microsporidia</taxon>
        <taxon>Pleistophoridae</taxon>
        <taxon>Vavraia</taxon>
    </lineage>
</organism>
<dbReference type="GeneID" id="19879183"/>
<dbReference type="InParanoid" id="L2GU90"/>
<keyword evidence="3" id="KW-1185">Reference proteome</keyword>
<dbReference type="PROSITE" id="PS00845">
    <property type="entry name" value="CAP_GLY_1"/>
    <property type="match status" value="1"/>
</dbReference>
<dbReference type="SMART" id="SM01052">
    <property type="entry name" value="CAP_GLY"/>
    <property type="match status" value="1"/>
</dbReference>
<evidence type="ECO:0000259" key="1">
    <source>
        <dbReference type="PROSITE" id="PS50245"/>
    </source>
</evidence>
<name>L2GU90_VAVCU</name>
<evidence type="ECO:0000313" key="2">
    <source>
        <dbReference type="EMBL" id="ELA47204.1"/>
    </source>
</evidence>
<sequence length="394" mass="44805">MLHHTFMVLQLARFTRATKLKGHQKLHLQNKNSPAAMKMNDKIYFPGKGEGTIRYIGKLDGKEAEYVGIELQAPLGKNDGCINGIRYFSCGRGHGLFTTVDKLENIMKDGCEPVQASAIMNKYKDMSLRNLSDVGKTHINQAIPKDEISSAVKFKVEGSDVKAKHRAHDAQNGLNKTEDGAINGNRMNAFDAESASKQRFGSSNGQDPFKSDNYNVKNLSAILEKAIDENSGNMKQNELAKLDYEKLKLIYQTQKLYSQSQISDLKLQVKKLKKRCLKNDNPRLVEEINRLHKENLTLKGSRMKNVRSREQIDEFILGITKDCLKMKRSVDEALELLNRCTQKKISLSNEHCSMFYLTKDLLFAILNDDEEKTDLYFGKFREILRKNGIECSLE</sequence>
<dbReference type="HOGENOM" id="CLU_761150_0_0_1"/>
<evidence type="ECO:0000313" key="3">
    <source>
        <dbReference type="Proteomes" id="UP000011081"/>
    </source>
</evidence>
<dbReference type="PROSITE" id="PS50245">
    <property type="entry name" value="CAP_GLY_2"/>
    <property type="match status" value="1"/>
</dbReference>
<dbReference type="EMBL" id="GL877422">
    <property type="protein sequence ID" value="ELA47204.1"/>
    <property type="molecule type" value="Genomic_DNA"/>
</dbReference>
<dbReference type="Pfam" id="PF01302">
    <property type="entry name" value="CAP_GLY"/>
    <property type="match status" value="1"/>
</dbReference>
<protein>
    <recommendedName>
        <fullName evidence="1">CAP-Gly domain-containing protein</fullName>
    </recommendedName>
</protein>
<dbReference type="STRING" id="948595.L2GU90"/>
<dbReference type="AlphaFoldDB" id="L2GU90"/>
<reference evidence="3" key="1">
    <citation type="submission" date="2011-03" db="EMBL/GenBank/DDBJ databases">
        <title>The genome sequence of Vavraia culicis strain floridensis.</title>
        <authorList>
            <consortium name="The Broad Institute Genome Sequencing Platform"/>
            <person name="Cuomo C."/>
            <person name="Becnel J."/>
            <person name="Sanscrainte N."/>
            <person name="Young S.K."/>
            <person name="Zeng Q."/>
            <person name="Gargeya S."/>
            <person name="Fitzgerald M."/>
            <person name="Haas B."/>
            <person name="Abouelleil A."/>
            <person name="Alvarado L."/>
            <person name="Arachchi H.M."/>
            <person name="Berlin A."/>
            <person name="Chapman S.B."/>
            <person name="Gearin G."/>
            <person name="Goldberg J."/>
            <person name="Griggs A."/>
            <person name="Gujja S."/>
            <person name="Hansen M."/>
            <person name="Heiman D."/>
            <person name="Howarth C."/>
            <person name="Larimer J."/>
            <person name="Lui A."/>
            <person name="MacDonald P.J.P."/>
            <person name="McCowen C."/>
            <person name="Montmayeur A."/>
            <person name="Murphy C."/>
            <person name="Neiman D."/>
            <person name="Pearson M."/>
            <person name="Priest M."/>
            <person name="Roberts A."/>
            <person name="Saif S."/>
            <person name="Shea T."/>
            <person name="Sisk P."/>
            <person name="Stolte C."/>
            <person name="Sykes S."/>
            <person name="Wortman J."/>
            <person name="Nusbaum C."/>
            <person name="Birren B."/>
        </authorList>
    </citation>
    <scope>NUCLEOTIDE SEQUENCE [LARGE SCALE GENOMIC DNA]</scope>
    <source>
        <strain evidence="3">floridensis</strain>
    </source>
</reference>